<organism evidence="2 3">
    <name type="scientific">Trichuris muris</name>
    <name type="common">Mouse whipworm</name>
    <dbReference type="NCBI Taxonomy" id="70415"/>
    <lineage>
        <taxon>Eukaryota</taxon>
        <taxon>Metazoa</taxon>
        <taxon>Ecdysozoa</taxon>
        <taxon>Nematoda</taxon>
        <taxon>Enoplea</taxon>
        <taxon>Dorylaimia</taxon>
        <taxon>Trichinellida</taxon>
        <taxon>Trichuridae</taxon>
        <taxon>Trichuris</taxon>
    </lineage>
</organism>
<dbReference type="WBParaSite" id="TMUE_2000009685.1">
    <property type="protein sequence ID" value="TMUE_2000009685.1"/>
    <property type="gene ID" value="WBGene00289393"/>
</dbReference>
<protein>
    <submittedName>
        <fullName evidence="3">Retrotransposon gag domain-containing protein</fullName>
    </submittedName>
</protein>
<dbReference type="AlphaFoldDB" id="A0A5S6QR28"/>
<dbReference type="STRING" id="70415.A0A5S6QR28"/>
<evidence type="ECO:0000313" key="2">
    <source>
        <dbReference type="Proteomes" id="UP000046395"/>
    </source>
</evidence>
<accession>A0A5S6QR28</accession>
<name>A0A5S6QR28_TRIMR</name>
<keyword evidence="2" id="KW-1185">Reference proteome</keyword>
<keyword evidence="1" id="KW-0175">Coiled coil</keyword>
<reference evidence="3" key="1">
    <citation type="submission" date="2019-12" db="UniProtKB">
        <authorList>
            <consortium name="WormBaseParasite"/>
        </authorList>
    </citation>
    <scope>IDENTIFICATION</scope>
</reference>
<evidence type="ECO:0000256" key="1">
    <source>
        <dbReference type="SAM" id="Coils"/>
    </source>
</evidence>
<feature type="coiled-coil region" evidence="1">
    <location>
        <begin position="5"/>
        <end position="32"/>
    </location>
</feature>
<evidence type="ECO:0000313" key="3">
    <source>
        <dbReference type="WBParaSite" id="TMUE_2000009685.1"/>
    </source>
</evidence>
<proteinExistence type="predicted"/>
<dbReference type="Proteomes" id="UP000046395">
    <property type="component" value="Unassembled WGS sequence"/>
</dbReference>
<sequence length="158" mass="18380">MTQIVELFQKQMEMQQQQIEAQRKQIETLLSRLAPVARTPPMVASSVPNFTAFDLASELWKDYWTRFKTLAGANSIPEDKLAQVFLTNQTTTTFKLLNTLAGQPTPPKNINDLSMSNIVEFMKDQYDSRRFVVRERFRFWSDMKRKPGETIQEMAARI</sequence>